<dbReference type="InterPro" id="IPR036511">
    <property type="entry name" value="TGT-like_sf"/>
</dbReference>
<evidence type="ECO:0000256" key="4">
    <source>
        <dbReference type="ARBA" id="ARBA00022833"/>
    </source>
</evidence>
<feature type="binding site" evidence="5">
    <location>
        <position position="367"/>
    </location>
    <ligand>
        <name>Zn(2+)</name>
        <dbReference type="ChEBI" id="CHEBI:29105"/>
    </ligand>
</feature>
<keyword evidence="10" id="KW-1185">Reference proteome</keyword>
<dbReference type="eggNOG" id="KOG3909">
    <property type="taxonomic scope" value="Eukaryota"/>
</dbReference>
<dbReference type="PANTHER" id="PTHR46064:SF1">
    <property type="entry name" value="QUEUINE TRNA-RIBOSYLTRANSFERASE ACCESSORY SUBUNIT 2"/>
    <property type="match status" value="1"/>
</dbReference>
<evidence type="ECO:0000313" key="9">
    <source>
        <dbReference type="EnsemblFungi" id="EJT77575"/>
    </source>
</evidence>
<dbReference type="HAMAP" id="MF_03043">
    <property type="entry name" value="QTRT2"/>
    <property type="match status" value="1"/>
</dbReference>
<name>J3NN23_GAET3</name>
<evidence type="ECO:0000256" key="1">
    <source>
        <dbReference type="ARBA" id="ARBA00022490"/>
    </source>
</evidence>
<evidence type="ECO:0000256" key="2">
    <source>
        <dbReference type="ARBA" id="ARBA00022694"/>
    </source>
</evidence>
<evidence type="ECO:0000256" key="3">
    <source>
        <dbReference type="ARBA" id="ARBA00022723"/>
    </source>
</evidence>
<comment type="subcellular location">
    <subcellularLocation>
        <location evidence="5">Cytoplasm</location>
    </subcellularLocation>
</comment>
<keyword evidence="2 5" id="KW-0819">tRNA processing</keyword>
<evidence type="ECO:0000256" key="5">
    <source>
        <dbReference type="HAMAP-Rule" id="MF_03043"/>
    </source>
</evidence>
<reference evidence="9" key="4">
    <citation type="journal article" date="2015" name="G3 (Bethesda)">
        <title>Genome sequences of three phytopathogenic species of the Magnaporthaceae family of fungi.</title>
        <authorList>
            <person name="Okagaki L.H."/>
            <person name="Nunes C.C."/>
            <person name="Sailsbery J."/>
            <person name="Clay B."/>
            <person name="Brown D."/>
            <person name="John T."/>
            <person name="Oh Y."/>
            <person name="Young N."/>
            <person name="Fitzgerald M."/>
            <person name="Haas B.J."/>
            <person name="Zeng Q."/>
            <person name="Young S."/>
            <person name="Adiconis X."/>
            <person name="Fan L."/>
            <person name="Levin J.Z."/>
            <person name="Mitchell T.K."/>
            <person name="Okubara P.A."/>
            <person name="Farman M.L."/>
            <person name="Kohn L.M."/>
            <person name="Birren B."/>
            <person name="Ma L.-J."/>
            <person name="Dean R.A."/>
        </authorList>
    </citation>
    <scope>NUCLEOTIDE SEQUENCE</scope>
    <source>
        <strain evidence="9">R3-111a-1</strain>
    </source>
</reference>
<proteinExistence type="inferred from homology"/>
<dbReference type="EMBL" id="GL385396">
    <property type="protein sequence ID" value="EJT77575.1"/>
    <property type="molecule type" value="Genomic_DNA"/>
</dbReference>
<feature type="domain" description="tRNA-guanine(15) transglycosylase-like" evidence="7">
    <location>
        <begin position="15"/>
        <end position="400"/>
    </location>
</feature>
<reference evidence="10" key="1">
    <citation type="submission" date="2010-07" db="EMBL/GenBank/DDBJ databases">
        <title>The genome sequence of Gaeumannomyces graminis var. tritici strain R3-111a-1.</title>
        <authorList>
            <consortium name="The Broad Institute Genome Sequencing Platform"/>
            <person name="Ma L.-J."/>
            <person name="Dead R."/>
            <person name="Young S."/>
            <person name="Zeng Q."/>
            <person name="Koehrsen M."/>
            <person name="Alvarado L."/>
            <person name="Berlin A."/>
            <person name="Chapman S.B."/>
            <person name="Chen Z."/>
            <person name="Freedman E."/>
            <person name="Gellesch M."/>
            <person name="Goldberg J."/>
            <person name="Griggs A."/>
            <person name="Gujja S."/>
            <person name="Heilman E.R."/>
            <person name="Heiman D."/>
            <person name="Hepburn T."/>
            <person name="Howarth C."/>
            <person name="Jen D."/>
            <person name="Larson L."/>
            <person name="Mehta T."/>
            <person name="Neiman D."/>
            <person name="Pearson M."/>
            <person name="Roberts A."/>
            <person name="Saif S."/>
            <person name="Shea T."/>
            <person name="Shenoy N."/>
            <person name="Sisk P."/>
            <person name="Stolte C."/>
            <person name="Sykes S."/>
            <person name="Walk T."/>
            <person name="White J."/>
            <person name="Yandava C."/>
            <person name="Haas B."/>
            <person name="Nusbaum C."/>
            <person name="Birren B."/>
        </authorList>
    </citation>
    <scope>NUCLEOTIDE SEQUENCE [LARGE SCALE GENOMIC DNA]</scope>
    <source>
        <strain evidence="10">R3-111a-1</strain>
    </source>
</reference>
<dbReference type="GO" id="GO:0005737">
    <property type="term" value="C:cytoplasm"/>
    <property type="evidence" value="ECO:0007669"/>
    <property type="project" value="UniProtKB-SubCell"/>
</dbReference>
<dbReference type="GO" id="GO:0046872">
    <property type="term" value="F:metal ion binding"/>
    <property type="evidence" value="ECO:0007669"/>
    <property type="project" value="UniProtKB-KW"/>
</dbReference>
<dbReference type="Proteomes" id="UP000006039">
    <property type="component" value="Unassembled WGS sequence"/>
</dbReference>
<dbReference type="Gene3D" id="3.20.20.105">
    <property type="entry name" value="Queuine tRNA-ribosyltransferase-like"/>
    <property type="match status" value="1"/>
</dbReference>
<gene>
    <name evidence="9" type="primary">20343139</name>
    <name evidence="8" type="ORF">GGTG_02681</name>
</gene>
<accession>J3NN23</accession>
<dbReference type="VEuPathDB" id="FungiDB:GGTG_02681"/>
<organism evidence="8">
    <name type="scientific">Gaeumannomyces tritici (strain R3-111a-1)</name>
    <name type="common">Wheat and barley take-all root rot fungus</name>
    <name type="synonym">Gaeumannomyces graminis var. tritici</name>
    <dbReference type="NCBI Taxonomy" id="644352"/>
    <lineage>
        <taxon>Eukaryota</taxon>
        <taxon>Fungi</taxon>
        <taxon>Dikarya</taxon>
        <taxon>Ascomycota</taxon>
        <taxon>Pezizomycotina</taxon>
        <taxon>Sordariomycetes</taxon>
        <taxon>Sordariomycetidae</taxon>
        <taxon>Magnaporthales</taxon>
        <taxon>Magnaporthaceae</taxon>
        <taxon>Gaeumannomyces</taxon>
    </lineage>
</organism>
<dbReference type="STRING" id="644352.J3NN23"/>
<dbReference type="EnsemblFungi" id="EJT77575">
    <property type="protein sequence ID" value="EJT77575"/>
    <property type="gene ID" value="GGTG_02681"/>
</dbReference>
<sequence>MEFEILRSALVEAGAARLGRLAFPGRRRIDTPNFFAATSRGVVPHLTPDNLARHDDLVGGAYLAFEDFIERSQRNPGRVPPLLQAAARFPPRPLHAFCALPAAVPVVLGPRRVPAAANQLGNGPDSVSVFTSTGVQTLTTAAYADAVVALRPDVVVPMADLAWLPVAPGGKRAARMADRTDDWMVGLRRRLLEQHQRDGLLSSTAVFAPTLPVPHAVQWDYLRSLSEDMLDFVHGLAVYDVDIIPDLPAYPGLAALPRLSLDVPATPHHILRQVSLGVDVVLLPTINTASEAGVAYTFVFPAPPPSPTPAEQILPLAVDLTLPEHTTSLAPLSPGCACPACATHHAAYLHHLLAAREMLAWTLLQLHNHHVCAAFFAGVRASLAAGTFERDAADFAARYEPDVPEGRGERPRVRGYAAGRTQQQPDEPAPQKLNRPAWGKLGAVAADAAAAAAVAGQESQADGAVAATA</sequence>
<evidence type="ECO:0000313" key="8">
    <source>
        <dbReference type="EMBL" id="EJT77575.1"/>
    </source>
</evidence>
<dbReference type="PANTHER" id="PTHR46064">
    <property type="entry name" value="QUEUINE TRNA-RIBOSYLTRANSFERASE ACCESSORY SUBUNIT 2"/>
    <property type="match status" value="1"/>
</dbReference>
<dbReference type="AlphaFoldDB" id="J3NN23"/>
<feature type="compositionally biased region" description="Basic and acidic residues" evidence="6">
    <location>
        <begin position="400"/>
        <end position="412"/>
    </location>
</feature>
<dbReference type="InterPro" id="IPR028592">
    <property type="entry name" value="QTRTD1"/>
</dbReference>
<dbReference type="InterPro" id="IPR002616">
    <property type="entry name" value="tRNA_ribo_trans-like"/>
</dbReference>
<reference evidence="9" key="5">
    <citation type="submission" date="2018-04" db="UniProtKB">
        <authorList>
            <consortium name="EnsemblFungi"/>
        </authorList>
    </citation>
    <scope>IDENTIFICATION</scope>
    <source>
        <strain evidence="9">R3-111a-1</strain>
    </source>
</reference>
<dbReference type="RefSeq" id="XP_009218720.1">
    <property type="nucleotide sequence ID" value="XM_009220456.1"/>
</dbReference>
<dbReference type="HOGENOM" id="CLU_037350_1_0_1"/>
<dbReference type="Pfam" id="PF01702">
    <property type="entry name" value="TGT"/>
    <property type="match status" value="1"/>
</dbReference>
<dbReference type="OrthoDB" id="27601at2759"/>
<feature type="binding site" evidence="5">
    <location>
        <position position="336"/>
    </location>
    <ligand>
        <name>Zn(2+)</name>
        <dbReference type="ChEBI" id="CHEBI:29105"/>
    </ligand>
</feature>
<feature type="region of interest" description="Disordered" evidence="6">
    <location>
        <begin position="400"/>
        <end position="436"/>
    </location>
</feature>
<comment type="similarity">
    <text evidence="5">Belongs to the queuine tRNA-ribosyltransferase family. QTRT2 subfamily.</text>
</comment>
<reference evidence="8" key="2">
    <citation type="submission" date="2010-07" db="EMBL/GenBank/DDBJ databases">
        <authorList>
            <consortium name="The Broad Institute Genome Sequencing Platform"/>
            <consortium name="Broad Institute Genome Sequencing Center for Infectious Disease"/>
            <person name="Ma L.-J."/>
            <person name="Dead R."/>
            <person name="Young S."/>
            <person name="Zeng Q."/>
            <person name="Koehrsen M."/>
            <person name="Alvarado L."/>
            <person name="Berlin A."/>
            <person name="Chapman S.B."/>
            <person name="Chen Z."/>
            <person name="Freedman E."/>
            <person name="Gellesch M."/>
            <person name="Goldberg J."/>
            <person name="Griggs A."/>
            <person name="Gujja S."/>
            <person name="Heilman E.R."/>
            <person name="Heiman D."/>
            <person name="Hepburn T."/>
            <person name="Howarth C."/>
            <person name="Jen D."/>
            <person name="Larson L."/>
            <person name="Mehta T."/>
            <person name="Neiman D."/>
            <person name="Pearson M."/>
            <person name="Roberts A."/>
            <person name="Saif S."/>
            <person name="Shea T."/>
            <person name="Shenoy N."/>
            <person name="Sisk P."/>
            <person name="Stolte C."/>
            <person name="Sykes S."/>
            <person name="Walk T."/>
            <person name="White J."/>
            <person name="Yandava C."/>
            <person name="Haas B."/>
            <person name="Nusbaum C."/>
            <person name="Birren B."/>
        </authorList>
    </citation>
    <scope>NUCLEOTIDE SEQUENCE</scope>
    <source>
        <strain evidence="8">R3-111a-1</strain>
    </source>
</reference>
<feature type="binding site" evidence="5">
    <location>
        <position position="338"/>
    </location>
    <ligand>
        <name>Zn(2+)</name>
        <dbReference type="ChEBI" id="CHEBI:29105"/>
    </ligand>
</feature>
<dbReference type="SUPFAM" id="SSF51713">
    <property type="entry name" value="tRNA-guanine transglycosylase"/>
    <property type="match status" value="1"/>
</dbReference>
<dbReference type="InterPro" id="IPR050852">
    <property type="entry name" value="Queuine_tRNA-ribosyltrfase"/>
</dbReference>
<evidence type="ECO:0000256" key="6">
    <source>
        <dbReference type="SAM" id="MobiDB-lite"/>
    </source>
</evidence>
<keyword evidence="4 5" id="KW-0862">Zinc</keyword>
<comment type="function">
    <text evidence="5">Non-catalytic subunit of the queuine tRNA-ribosyltransferase (TGT) that catalyzes the base-exchange of a guanine (G) residue with queuine (Q) at position 34 (anticodon wobble position) in tRNAs with GU(N) anticodons (tRNA-Asp, -Asn, -His and -Tyr), resulting in the hypermodified nucleoside queuosine (7-(((4,5-cis-dihydroxy-2-cyclopenten-1-yl)amino)methyl)-7-deazaguanosine).</text>
</comment>
<dbReference type="GO" id="GO:0006400">
    <property type="term" value="P:tRNA modification"/>
    <property type="evidence" value="ECO:0007669"/>
    <property type="project" value="InterPro"/>
</dbReference>
<dbReference type="GO" id="GO:0008479">
    <property type="term" value="F:tRNA-guanosine(34) queuine transglycosylase activity"/>
    <property type="evidence" value="ECO:0007669"/>
    <property type="project" value="UniProtKB-UniRule"/>
</dbReference>
<dbReference type="GeneID" id="20343139"/>
<comment type="cofactor">
    <cofactor evidence="5">
        <name>Zn(2+)</name>
        <dbReference type="ChEBI" id="CHEBI:29105"/>
    </cofactor>
    <text evidence="5">Binds 1 zinc ion per subunit.</text>
</comment>
<protein>
    <recommendedName>
        <fullName evidence="5">Queuine tRNA-ribosyltransferase accessory subunit 2</fullName>
    </recommendedName>
    <alternativeName>
        <fullName evidence="5">Queuine tRNA-ribosyltransferase domain-containing protein 1</fullName>
    </alternativeName>
</protein>
<comment type="subunit">
    <text evidence="5">Heterodimer of a catalytic subunit and an accessory subunit.</text>
</comment>
<keyword evidence="3 5" id="KW-0479">Metal-binding</keyword>
<evidence type="ECO:0000313" key="10">
    <source>
        <dbReference type="Proteomes" id="UP000006039"/>
    </source>
</evidence>
<reference evidence="8" key="3">
    <citation type="submission" date="2010-09" db="EMBL/GenBank/DDBJ databases">
        <title>Annotation of Gaeumannomyces graminis var. tritici R3-111a-1.</title>
        <authorList>
            <consortium name="The Broad Institute Genome Sequencing Platform"/>
            <person name="Ma L.-J."/>
            <person name="Dead R."/>
            <person name="Young S.K."/>
            <person name="Zeng Q."/>
            <person name="Gargeya S."/>
            <person name="Fitzgerald M."/>
            <person name="Haas B."/>
            <person name="Abouelleil A."/>
            <person name="Alvarado L."/>
            <person name="Arachchi H.M."/>
            <person name="Berlin A."/>
            <person name="Brown A."/>
            <person name="Chapman S.B."/>
            <person name="Chen Z."/>
            <person name="Dunbar C."/>
            <person name="Freedman E."/>
            <person name="Gearin G."/>
            <person name="Gellesch M."/>
            <person name="Goldberg J."/>
            <person name="Griggs A."/>
            <person name="Gujja S."/>
            <person name="Heiman D."/>
            <person name="Howarth C."/>
            <person name="Larson L."/>
            <person name="Lui A."/>
            <person name="MacDonald P.J.P."/>
            <person name="Mehta T."/>
            <person name="Montmayeur A."/>
            <person name="Murphy C."/>
            <person name="Neiman D."/>
            <person name="Pearson M."/>
            <person name="Priest M."/>
            <person name="Roberts A."/>
            <person name="Saif S."/>
            <person name="Shea T."/>
            <person name="Shenoy N."/>
            <person name="Sisk P."/>
            <person name="Stolte C."/>
            <person name="Sykes S."/>
            <person name="Yandava C."/>
            <person name="Wortman J."/>
            <person name="Nusbaum C."/>
            <person name="Birren B."/>
        </authorList>
    </citation>
    <scope>NUCLEOTIDE SEQUENCE</scope>
    <source>
        <strain evidence="8">R3-111a-1</strain>
    </source>
</reference>
<evidence type="ECO:0000259" key="7">
    <source>
        <dbReference type="Pfam" id="PF01702"/>
    </source>
</evidence>
<keyword evidence="1 5" id="KW-0963">Cytoplasm</keyword>
<feature type="binding site" evidence="5">
    <location>
        <position position="341"/>
    </location>
    <ligand>
        <name>Zn(2+)</name>
        <dbReference type="ChEBI" id="CHEBI:29105"/>
    </ligand>
</feature>